<dbReference type="PROSITE" id="PS51257">
    <property type="entry name" value="PROKAR_LIPOPROTEIN"/>
    <property type="match status" value="1"/>
</dbReference>
<dbReference type="EMBL" id="BMJQ01000002">
    <property type="protein sequence ID" value="GGF06650.1"/>
    <property type="molecule type" value="Genomic_DNA"/>
</dbReference>
<feature type="chain" id="PRO_5035254881" evidence="3">
    <location>
        <begin position="25"/>
        <end position="346"/>
    </location>
</feature>
<dbReference type="InterPro" id="IPR018060">
    <property type="entry name" value="HTH_AraC"/>
</dbReference>
<dbReference type="Proteomes" id="UP000646365">
    <property type="component" value="Unassembled WGS sequence"/>
</dbReference>
<dbReference type="SUPFAM" id="SSF46689">
    <property type="entry name" value="Homeodomain-like"/>
    <property type="match status" value="2"/>
</dbReference>
<comment type="caution">
    <text evidence="5">The sequence shown here is derived from an EMBL/GenBank/DDBJ whole genome shotgun (WGS) entry which is preliminary data.</text>
</comment>
<keyword evidence="2" id="KW-0804">Transcription</keyword>
<proteinExistence type="predicted"/>
<dbReference type="PROSITE" id="PS01124">
    <property type="entry name" value="HTH_ARAC_FAMILY_2"/>
    <property type="match status" value="1"/>
</dbReference>
<evidence type="ECO:0000256" key="1">
    <source>
        <dbReference type="ARBA" id="ARBA00023015"/>
    </source>
</evidence>
<keyword evidence="1" id="KW-0805">Transcription regulation</keyword>
<dbReference type="Pfam" id="PF06719">
    <property type="entry name" value="AraC_N"/>
    <property type="match status" value="1"/>
</dbReference>
<reference evidence="5" key="2">
    <citation type="submission" date="2020-09" db="EMBL/GenBank/DDBJ databases">
        <authorList>
            <person name="Sun Q."/>
            <person name="Zhou Y."/>
        </authorList>
    </citation>
    <scope>NUCLEOTIDE SEQUENCE</scope>
    <source>
        <strain evidence="5">CGMCC 1.15725</strain>
    </source>
</reference>
<dbReference type="InterPro" id="IPR009057">
    <property type="entry name" value="Homeodomain-like_sf"/>
</dbReference>
<sequence length="346" mass="37269">MAPPTARPIASISCLILSSAIAGACCRLAWRQAGADDAVMHEQLDQLRALTARHARGRRTETAIARVTIHTGWQTTPTLPGLYEPMLCLVLQGAKEVTIGDSVFRYDPASCFIASVEVPVSGRVLEASAEHPYIAVTLALDREALAALLPEIPAGTKAPARIEPTAAGFGVSPVTPALLDAWLRLLRLLDAPEDIAVLAPLVEREILYRLLQGPQGGVLRQLARTDSRLSRVRNAIAWIRAHYDQPLRIDALAALAGMSAASLHRHFKAATAMSPLQYQKSLRLQQARKLVVANYDAARAGYAVGYESASQFSREYARMFGAPPARDAERLRGDGTALAEITAAAE</sequence>
<dbReference type="PANTHER" id="PTHR43436">
    <property type="entry name" value="ARAC-FAMILY TRANSCRIPTIONAL REGULATOR"/>
    <property type="match status" value="1"/>
</dbReference>
<evidence type="ECO:0000256" key="3">
    <source>
        <dbReference type="SAM" id="SignalP"/>
    </source>
</evidence>
<gene>
    <name evidence="5" type="ORF">GCM10011611_10180</name>
</gene>
<dbReference type="AlphaFoldDB" id="A0A8J2YQC8"/>
<name>A0A8J2YQC8_9PROT</name>
<protein>
    <submittedName>
        <fullName evidence="5">AraC family transcriptional regulator</fullName>
    </submittedName>
</protein>
<dbReference type="PANTHER" id="PTHR43436:SF1">
    <property type="entry name" value="TRANSCRIPTIONAL REGULATORY PROTEIN"/>
    <property type="match status" value="1"/>
</dbReference>
<organism evidence="5 6">
    <name type="scientific">Aliidongia dinghuensis</name>
    <dbReference type="NCBI Taxonomy" id="1867774"/>
    <lineage>
        <taxon>Bacteria</taxon>
        <taxon>Pseudomonadati</taxon>
        <taxon>Pseudomonadota</taxon>
        <taxon>Alphaproteobacteria</taxon>
        <taxon>Rhodospirillales</taxon>
        <taxon>Dongiaceae</taxon>
        <taxon>Aliidongia</taxon>
    </lineage>
</organism>
<reference evidence="5" key="1">
    <citation type="journal article" date="2014" name="Int. J. Syst. Evol. Microbiol.">
        <title>Complete genome sequence of Corynebacterium casei LMG S-19264T (=DSM 44701T), isolated from a smear-ripened cheese.</title>
        <authorList>
            <consortium name="US DOE Joint Genome Institute (JGI-PGF)"/>
            <person name="Walter F."/>
            <person name="Albersmeier A."/>
            <person name="Kalinowski J."/>
            <person name="Ruckert C."/>
        </authorList>
    </citation>
    <scope>NUCLEOTIDE SEQUENCE</scope>
    <source>
        <strain evidence="5">CGMCC 1.15725</strain>
    </source>
</reference>
<dbReference type="SMART" id="SM00342">
    <property type="entry name" value="HTH_ARAC"/>
    <property type="match status" value="1"/>
</dbReference>
<dbReference type="Pfam" id="PF12833">
    <property type="entry name" value="HTH_18"/>
    <property type="match status" value="1"/>
</dbReference>
<dbReference type="Gene3D" id="1.10.10.60">
    <property type="entry name" value="Homeodomain-like"/>
    <property type="match status" value="1"/>
</dbReference>
<evidence type="ECO:0000259" key="4">
    <source>
        <dbReference type="PROSITE" id="PS01124"/>
    </source>
</evidence>
<dbReference type="GO" id="GO:0043565">
    <property type="term" value="F:sequence-specific DNA binding"/>
    <property type="evidence" value="ECO:0007669"/>
    <property type="project" value="InterPro"/>
</dbReference>
<evidence type="ECO:0000256" key="2">
    <source>
        <dbReference type="ARBA" id="ARBA00023163"/>
    </source>
</evidence>
<dbReference type="InterPro" id="IPR009594">
    <property type="entry name" value="Tscrpt_reg_HTH_AraC_N"/>
</dbReference>
<accession>A0A8J2YQC8</accession>
<evidence type="ECO:0000313" key="5">
    <source>
        <dbReference type="EMBL" id="GGF06650.1"/>
    </source>
</evidence>
<dbReference type="GO" id="GO:0003700">
    <property type="term" value="F:DNA-binding transcription factor activity"/>
    <property type="evidence" value="ECO:0007669"/>
    <property type="project" value="InterPro"/>
</dbReference>
<feature type="signal peptide" evidence="3">
    <location>
        <begin position="1"/>
        <end position="24"/>
    </location>
</feature>
<keyword evidence="3" id="KW-0732">Signal</keyword>
<evidence type="ECO:0000313" key="6">
    <source>
        <dbReference type="Proteomes" id="UP000646365"/>
    </source>
</evidence>
<keyword evidence="6" id="KW-1185">Reference proteome</keyword>
<feature type="domain" description="HTH araC/xylS-type" evidence="4">
    <location>
        <begin position="233"/>
        <end position="330"/>
    </location>
</feature>